<feature type="domain" description="HTH marR-type" evidence="2">
    <location>
        <begin position="6"/>
        <end position="141"/>
    </location>
</feature>
<comment type="caution">
    <text evidence="3">The sequence shown here is derived from an EMBL/GenBank/DDBJ whole genome shotgun (WGS) entry which is preliminary data.</text>
</comment>
<dbReference type="InterPro" id="IPR000835">
    <property type="entry name" value="HTH_MarR-typ"/>
</dbReference>
<gene>
    <name evidence="3" type="ORF">GCM10022378_03700</name>
</gene>
<dbReference type="SUPFAM" id="SSF46785">
    <property type="entry name" value="Winged helix' DNA-binding domain"/>
    <property type="match status" value="1"/>
</dbReference>
<dbReference type="InterPro" id="IPR036388">
    <property type="entry name" value="WH-like_DNA-bd_sf"/>
</dbReference>
<dbReference type="SMART" id="SM00347">
    <property type="entry name" value="HTH_MARR"/>
    <property type="match status" value="1"/>
</dbReference>
<dbReference type="Gene3D" id="1.10.10.10">
    <property type="entry name" value="Winged helix-like DNA-binding domain superfamily/Winged helix DNA-binding domain"/>
    <property type="match status" value="1"/>
</dbReference>
<dbReference type="PANTHER" id="PTHR33164">
    <property type="entry name" value="TRANSCRIPTIONAL REGULATOR, MARR FAMILY"/>
    <property type="match status" value="1"/>
</dbReference>
<dbReference type="PRINTS" id="PR00598">
    <property type="entry name" value="HTHMARR"/>
</dbReference>
<dbReference type="Proteomes" id="UP001500920">
    <property type="component" value="Unassembled WGS sequence"/>
</dbReference>
<dbReference type="InterPro" id="IPR039422">
    <property type="entry name" value="MarR/SlyA-like"/>
</dbReference>
<dbReference type="Pfam" id="PF12802">
    <property type="entry name" value="MarR_2"/>
    <property type="match status" value="1"/>
</dbReference>
<protein>
    <submittedName>
        <fullName evidence="3">MarR family winged helix-turn-helix transcriptional regulator</fullName>
    </submittedName>
</protein>
<evidence type="ECO:0000259" key="2">
    <source>
        <dbReference type="PROSITE" id="PS50995"/>
    </source>
</evidence>
<name>A0ABP7ECU5_9STAP</name>
<dbReference type="RefSeq" id="WP_344700923.1">
    <property type="nucleotide sequence ID" value="NZ_BAABCK010000012.1"/>
</dbReference>
<dbReference type="EMBL" id="BAABCK010000012">
    <property type="protein sequence ID" value="GAA3716746.1"/>
    <property type="molecule type" value="Genomic_DNA"/>
</dbReference>
<evidence type="ECO:0000313" key="4">
    <source>
        <dbReference type="Proteomes" id="UP001500920"/>
    </source>
</evidence>
<accession>A0ABP7ECU5</accession>
<dbReference type="PROSITE" id="PS50995">
    <property type="entry name" value="HTH_MARR_2"/>
    <property type="match status" value="1"/>
</dbReference>
<evidence type="ECO:0000256" key="1">
    <source>
        <dbReference type="ARBA" id="ARBA00023125"/>
    </source>
</evidence>
<keyword evidence="4" id="KW-1185">Reference proteome</keyword>
<proteinExistence type="predicted"/>
<keyword evidence="1" id="KW-0238">DNA-binding</keyword>
<reference evidence="4" key="1">
    <citation type="journal article" date="2019" name="Int. J. Syst. Evol. Microbiol.">
        <title>The Global Catalogue of Microorganisms (GCM) 10K type strain sequencing project: providing services to taxonomists for standard genome sequencing and annotation.</title>
        <authorList>
            <consortium name="The Broad Institute Genomics Platform"/>
            <consortium name="The Broad Institute Genome Sequencing Center for Infectious Disease"/>
            <person name="Wu L."/>
            <person name="Ma J."/>
        </authorList>
    </citation>
    <scope>NUCLEOTIDE SEQUENCE [LARGE SCALE GENOMIC DNA]</scope>
    <source>
        <strain evidence="4">JCM 16981</strain>
    </source>
</reference>
<organism evidence="3 4">
    <name type="scientific">Salinicoccus jeotgali</name>
    <dbReference type="NCBI Taxonomy" id="381634"/>
    <lineage>
        <taxon>Bacteria</taxon>
        <taxon>Bacillati</taxon>
        <taxon>Bacillota</taxon>
        <taxon>Bacilli</taxon>
        <taxon>Bacillales</taxon>
        <taxon>Staphylococcaceae</taxon>
        <taxon>Salinicoccus</taxon>
    </lineage>
</organism>
<dbReference type="PANTHER" id="PTHR33164:SF44">
    <property type="entry name" value="TRANSCRIPTIONAL REGULATORY PROTEIN"/>
    <property type="match status" value="1"/>
</dbReference>
<dbReference type="InterPro" id="IPR036390">
    <property type="entry name" value="WH_DNA-bd_sf"/>
</dbReference>
<evidence type="ECO:0000313" key="3">
    <source>
        <dbReference type="EMBL" id="GAA3716746.1"/>
    </source>
</evidence>
<sequence length="153" mass="18006">MDKNREDQLNETLMLFYFAYRTFIKEPDRILSQHGIHRLHHRILFFVARQPKISVHELLDTLEVTKQALHAPTRQLVEMGYMTSEPASYDRRVRELKLTEKGEALERQLSDVQRGKMNEIFELMGSDSEEIWKEVMKNIIAVDEPKTEDGSTT</sequence>